<comment type="similarity">
    <text evidence="1">Belongs to the eukaryotic ribosomal protein P1/P2 family.</text>
</comment>
<reference evidence="5 6" key="1">
    <citation type="submission" date="2024-04" db="EMBL/GenBank/DDBJ databases">
        <title>Tritrichomonas musculus Genome.</title>
        <authorList>
            <person name="Alves-Ferreira E."/>
            <person name="Grigg M."/>
            <person name="Lorenzi H."/>
            <person name="Galac M."/>
        </authorList>
    </citation>
    <scope>NUCLEOTIDE SEQUENCE [LARGE SCALE GENOMIC DNA]</scope>
    <source>
        <strain evidence="5 6">EAF2021</strain>
    </source>
</reference>
<sequence length="108" mass="11062">MKYIAAYLLAQLGGDENPGKDKIKKILESVGIAPEDQTIDALLGKLQGKNITELIAEGSSKLAVVGGGSAGGAAAAPAQGAAATEEKKEEKKEEEEVEMAGGFDDLFG</sequence>
<keyword evidence="3" id="KW-0687">Ribonucleoprotein</keyword>
<evidence type="ECO:0000313" key="6">
    <source>
        <dbReference type="Proteomes" id="UP001470230"/>
    </source>
</evidence>
<name>A0ABR2KBU2_9EUKA</name>
<feature type="region of interest" description="Disordered" evidence="4">
    <location>
        <begin position="69"/>
        <end position="108"/>
    </location>
</feature>
<keyword evidence="6" id="KW-1185">Reference proteome</keyword>
<dbReference type="EMBL" id="JAPFFF010000005">
    <property type="protein sequence ID" value="KAK8888593.1"/>
    <property type="molecule type" value="Genomic_DNA"/>
</dbReference>
<organism evidence="5 6">
    <name type="scientific">Tritrichomonas musculus</name>
    <dbReference type="NCBI Taxonomy" id="1915356"/>
    <lineage>
        <taxon>Eukaryota</taxon>
        <taxon>Metamonada</taxon>
        <taxon>Parabasalia</taxon>
        <taxon>Tritrichomonadida</taxon>
        <taxon>Tritrichomonadidae</taxon>
        <taxon>Tritrichomonas</taxon>
    </lineage>
</organism>
<dbReference type="PANTHER" id="PTHR21141">
    <property type="entry name" value="60S ACIDIC RIBOSOMAL PROTEIN FAMILY MEMBER"/>
    <property type="match status" value="1"/>
</dbReference>
<feature type="compositionally biased region" description="Low complexity" evidence="4">
    <location>
        <begin position="72"/>
        <end position="83"/>
    </location>
</feature>
<dbReference type="InterPro" id="IPR038716">
    <property type="entry name" value="P1/P2_N_sf"/>
</dbReference>
<dbReference type="GO" id="GO:0005840">
    <property type="term" value="C:ribosome"/>
    <property type="evidence" value="ECO:0007669"/>
    <property type="project" value="UniProtKB-KW"/>
</dbReference>
<dbReference type="HAMAP" id="MF_01478">
    <property type="entry name" value="Ribosomal_L12_arch"/>
    <property type="match status" value="1"/>
</dbReference>
<dbReference type="Pfam" id="PF00428">
    <property type="entry name" value="Ribosomal_60s"/>
    <property type="match status" value="1"/>
</dbReference>
<dbReference type="CDD" id="cd05833">
    <property type="entry name" value="Ribosomal_P2"/>
    <property type="match status" value="1"/>
</dbReference>
<evidence type="ECO:0000256" key="4">
    <source>
        <dbReference type="SAM" id="MobiDB-lite"/>
    </source>
</evidence>
<comment type="caution">
    <text evidence="5">The sequence shown here is derived from an EMBL/GenBank/DDBJ whole genome shotgun (WGS) entry which is preliminary data.</text>
</comment>
<protein>
    <submittedName>
        <fullName evidence="5">60S acidic ribosomal protein P2</fullName>
    </submittedName>
</protein>
<evidence type="ECO:0000313" key="5">
    <source>
        <dbReference type="EMBL" id="KAK8888593.1"/>
    </source>
</evidence>
<dbReference type="InterPro" id="IPR027534">
    <property type="entry name" value="Ribosomal_P1/P2"/>
</dbReference>
<evidence type="ECO:0000256" key="2">
    <source>
        <dbReference type="ARBA" id="ARBA00022980"/>
    </source>
</evidence>
<proteinExistence type="inferred from homology"/>
<dbReference type="InterPro" id="IPR044076">
    <property type="entry name" value="Ribosomal_P2"/>
</dbReference>
<evidence type="ECO:0000256" key="1">
    <source>
        <dbReference type="ARBA" id="ARBA00005436"/>
    </source>
</evidence>
<keyword evidence="2 5" id="KW-0689">Ribosomal protein</keyword>
<dbReference type="Gene3D" id="1.10.10.1410">
    <property type="match status" value="1"/>
</dbReference>
<gene>
    <name evidence="5" type="ORF">M9Y10_033324</name>
</gene>
<dbReference type="Proteomes" id="UP001470230">
    <property type="component" value="Unassembled WGS sequence"/>
</dbReference>
<dbReference type="PANTHER" id="PTHR21141:SF5">
    <property type="entry name" value="LARGE RIBOSOMAL SUBUNIT PROTEIN P2"/>
    <property type="match status" value="1"/>
</dbReference>
<evidence type="ECO:0000256" key="3">
    <source>
        <dbReference type="ARBA" id="ARBA00023274"/>
    </source>
</evidence>
<accession>A0ABR2KBU2</accession>